<reference evidence="1" key="1">
    <citation type="submission" date="2015-03" db="EMBL/GenBank/DDBJ databases">
        <authorList>
            <person name="Xie B.-B."/>
            <person name="Rong J.-C."/>
            <person name="Qin Q.-L."/>
            <person name="Zhang Y.-Z."/>
        </authorList>
    </citation>
    <scope>NUCLEOTIDE SEQUENCE</scope>
    <source>
        <strain evidence="1">DSM 14585</strain>
    </source>
</reference>
<sequence length="53" mass="6158">MLILKVNDVANDNAYQLDFKECKVFVILIVSIHKVLIRQLKHKTLLLTGLYCE</sequence>
<evidence type="ECO:0000313" key="1">
    <source>
        <dbReference type="EMBL" id="ATC83384.1"/>
    </source>
</evidence>
<keyword evidence="2" id="KW-1185">Reference proteome</keyword>
<dbReference type="EMBL" id="CP011011">
    <property type="protein sequence ID" value="ATC83384.1"/>
    <property type="molecule type" value="Genomic_DNA"/>
</dbReference>
<dbReference type="Proteomes" id="UP000217277">
    <property type="component" value="Chromosome I"/>
</dbReference>
<organism evidence="1 2">
    <name type="scientific">Pseudoalteromonas agarivorans DSM 14585</name>
    <dbReference type="NCBI Taxonomy" id="1312369"/>
    <lineage>
        <taxon>Bacteria</taxon>
        <taxon>Pseudomonadati</taxon>
        <taxon>Pseudomonadota</taxon>
        <taxon>Gammaproteobacteria</taxon>
        <taxon>Alteromonadales</taxon>
        <taxon>Pseudoalteromonadaceae</taxon>
        <taxon>Pseudoalteromonas</taxon>
    </lineage>
</organism>
<name>A0ACA8DYT9_9GAMM</name>
<evidence type="ECO:0000313" key="2">
    <source>
        <dbReference type="Proteomes" id="UP000217277"/>
    </source>
</evidence>
<accession>A0ACA8DYT9</accession>
<proteinExistence type="predicted"/>
<protein>
    <submittedName>
        <fullName evidence="1">Uncharacterized protein</fullName>
    </submittedName>
</protein>
<gene>
    <name evidence="1" type="ORF">PAGA_a3213</name>
</gene>